<comment type="caution">
    <text evidence="1">The sequence shown here is derived from an EMBL/GenBank/DDBJ whole genome shotgun (WGS) entry which is preliminary data.</text>
</comment>
<proteinExistence type="predicted"/>
<dbReference type="Proteomes" id="UP001497497">
    <property type="component" value="Unassembled WGS sequence"/>
</dbReference>
<dbReference type="AlphaFoldDB" id="A0AAV2HPG2"/>
<evidence type="ECO:0000313" key="2">
    <source>
        <dbReference type="Proteomes" id="UP001497497"/>
    </source>
</evidence>
<protein>
    <submittedName>
        <fullName evidence="1">Uncharacterized protein</fullName>
    </submittedName>
</protein>
<sequence>MYDVMNYITAPLPNPFYVHYLSPPPPKKKIKKIHEACETIMSPTSNSCSPLSSVVEIYLLQIQLPPPLLSLPPPTPLPFLTDRALDANCDVIIRQHVPMDAASHHCGGDTSFVVLTPHCGGDTPLWW</sequence>
<reference evidence="1 2" key="1">
    <citation type="submission" date="2024-04" db="EMBL/GenBank/DDBJ databases">
        <authorList>
            <consortium name="Genoscope - CEA"/>
            <person name="William W."/>
        </authorList>
    </citation>
    <scope>NUCLEOTIDE SEQUENCE [LARGE SCALE GENOMIC DNA]</scope>
</reference>
<name>A0AAV2HPG2_LYMST</name>
<dbReference type="EMBL" id="CAXITT010000216">
    <property type="protein sequence ID" value="CAL1535979.1"/>
    <property type="molecule type" value="Genomic_DNA"/>
</dbReference>
<accession>A0AAV2HPG2</accession>
<gene>
    <name evidence="1" type="ORF">GSLYS_00009898001</name>
</gene>
<organism evidence="1 2">
    <name type="scientific">Lymnaea stagnalis</name>
    <name type="common">Great pond snail</name>
    <name type="synonym">Helix stagnalis</name>
    <dbReference type="NCBI Taxonomy" id="6523"/>
    <lineage>
        <taxon>Eukaryota</taxon>
        <taxon>Metazoa</taxon>
        <taxon>Spiralia</taxon>
        <taxon>Lophotrochozoa</taxon>
        <taxon>Mollusca</taxon>
        <taxon>Gastropoda</taxon>
        <taxon>Heterobranchia</taxon>
        <taxon>Euthyneura</taxon>
        <taxon>Panpulmonata</taxon>
        <taxon>Hygrophila</taxon>
        <taxon>Lymnaeoidea</taxon>
        <taxon>Lymnaeidae</taxon>
        <taxon>Lymnaea</taxon>
    </lineage>
</organism>
<evidence type="ECO:0000313" key="1">
    <source>
        <dbReference type="EMBL" id="CAL1535979.1"/>
    </source>
</evidence>
<keyword evidence="2" id="KW-1185">Reference proteome</keyword>